<dbReference type="GO" id="GO:0005524">
    <property type="term" value="F:ATP binding"/>
    <property type="evidence" value="ECO:0007669"/>
    <property type="project" value="UniProtKB-KW"/>
</dbReference>
<evidence type="ECO:0000259" key="3">
    <source>
        <dbReference type="PROSITE" id="PS51459"/>
    </source>
</evidence>
<proteinExistence type="predicted"/>
<dbReference type="InterPro" id="IPR036597">
    <property type="entry name" value="Fido-like_dom_sf"/>
</dbReference>
<dbReference type="PANTHER" id="PTHR13504">
    <property type="entry name" value="FIDO DOMAIN-CONTAINING PROTEIN DDB_G0283145"/>
    <property type="match status" value="1"/>
</dbReference>
<feature type="binding site" evidence="2">
    <location>
        <begin position="191"/>
        <end position="198"/>
    </location>
    <ligand>
        <name>ATP</name>
        <dbReference type="ChEBI" id="CHEBI:30616"/>
    </ligand>
</feature>
<evidence type="ECO:0000256" key="2">
    <source>
        <dbReference type="PIRSR" id="PIRSR640198-2"/>
    </source>
</evidence>
<dbReference type="InterPro" id="IPR003812">
    <property type="entry name" value="Fido"/>
</dbReference>
<evidence type="ECO:0000313" key="5">
    <source>
        <dbReference type="Proteomes" id="UP000321436"/>
    </source>
</evidence>
<reference evidence="4 5" key="1">
    <citation type="submission" date="2019-07" db="EMBL/GenBank/DDBJ databases">
        <title>Whole genome shotgun sequence of Chitinophaga cymbidii NBRC 109752.</title>
        <authorList>
            <person name="Hosoyama A."/>
            <person name="Uohara A."/>
            <person name="Ohji S."/>
            <person name="Ichikawa N."/>
        </authorList>
    </citation>
    <scope>NUCLEOTIDE SEQUENCE [LARGE SCALE GENOMIC DNA]</scope>
    <source>
        <strain evidence="4 5">NBRC 109752</strain>
    </source>
</reference>
<gene>
    <name evidence="4" type="ORF">CCY01nite_02430</name>
</gene>
<keyword evidence="5" id="KW-1185">Reference proteome</keyword>
<protein>
    <recommendedName>
        <fullName evidence="3">Fido domain-containing protein</fullName>
    </recommendedName>
</protein>
<dbReference type="Gene3D" id="1.10.3290.10">
    <property type="entry name" value="Fido-like domain"/>
    <property type="match status" value="1"/>
</dbReference>
<sequence length="259" mass="28956">MWNAMRSAILEVFPEAPGIPEDKDDYLRKVDAIYGTDAYHSLSIEKYKVTPELIERVRIGMWNYKDNEEDKKQRDAMAARGYWQAFQKVESSIRRILTNENAGAVADSDHGDWYRELFAPSVTAGLLKPSDLAGYRNHPVYLSGSKHVPLSRDAVKDAMPALFELLREESEPAVRAVLGHFIFVFIHPYMDGNGRMGRFLMNAMLASGGYPWTVIPVESRAEYMAALESASVGQDIKPFAAFVGHLVSQGLKGQPVASI</sequence>
<evidence type="ECO:0000313" key="4">
    <source>
        <dbReference type="EMBL" id="GEP93983.1"/>
    </source>
</evidence>
<evidence type="ECO:0000256" key="1">
    <source>
        <dbReference type="PIRSR" id="PIRSR640198-1"/>
    </source>
</evidence>
<dbReference type="PROSITE" id="PS51459">
    <property type="entry name" value="FIDO"/>
    <property type="match status" value="1"/>
</dbReference>
<dbReference type="Pfam" id="PF02661">
    <property type="entry name" value="Fic"/>
    <property type="match status" value="1"/>
</dbReference>
<name>A0A512RE63_9BACT</name>
<dbReference type="AlphaFoldDB" id="A0A512RE63"/>
<comment type="caution">
    <text evidence="4">The sequence shown here is derived from an EMBL/GenBank/DDBJ whole genome shotgun (WGS) entry which is preliminary data.</text>
</comment>
<dbReference type="PANTHER" id="PTHR13504:SF38">
    <property type="entry name" value="FIDO DOMAIN-CONTAINING PROTEIN"/>
    <property type="match status" value="1"/>
</dbReference>
<dbReference type="EMBL" id="BKAU01000001">
    <property type="protein sequence ID" value="GEP93983.1"/>
    <property type="molecule type" value="Genomic_DNA"/>
</dbReference>
<dbReference type="InterPro" id="IPR040198">
    <property type="entry name" value="Fido_containing"/>
</dbReference>
<dbReference type="SUPFAM" id="SSF140931">
    <property type="entry name" value="Fic-like"/>
    <property type="match status" value="1"/>
</dbReference>
<accession>A0A512RE63</accession>
<dbReference type="Proteomes" id="UP000321436">
    <property type="component" value="Unassembled WGS sequence"/>
</dbReference>
<feature type="active site" evidence="1">
    <location>
        <position position="187"/>
    </location>
</feature>
<keyword evidence="2" id="KW-0067">ATP-binding</keyword>
<organism evidence="4 5">
    <name type="scientific">Chitinophaga cymbidii</name>
    <dbReference type="NCBI Taxonomy" id="1096750"/>
    <lineage>
        <taxon>Bacteria</taxon>
        <taxon>Pseudomonadati</taxon>
        <taxon>Bacteroidota</taxon>
        <taxon>Chitinophagia</taxon>
        <taxon>Chitinophagales</taxon>
        <taxon>Chitinophagaceae</taxon>
        <taxon>Chitinophaga</taxon>
    </lineage>
</organism>
<feature type="domain" description="Fido" evidence="3">
    <location>
        <begin position="114"/>
        <end position="245"/>
    </location>
</feature>
<keyword evidence="2" id="KW-0547">Nucleotide-binding</keyword>